<dbReference type="RefSeq" id="XP_033588855.1">
    <property type="nucleotide sequence ID" value="XM_033732052.1"/>
</dbReference>
<dbReference type="InterPro" id="IPR050266">
    <property type="entry name" value="AB_hydrolase_sf"/>
</dbReference>
<proteinExistence type="predicted"/>
<keyword evidence="3" id="KW-0808">Transferase</keyword>
<dbReference type="PANTHER" id="PTHR43798:SF31">
    <property type="entry name" value="AB HYDROLASE SUPERFAMILY PROTEIN YCLE"/>
    <property type="match status" value="1"/>
</dbReference>
<dbReference type="GeneID" id="54473054"/>
<dbReference type="EMBL" id="MU001636">
    <property type="protein sequence ID" value="KAF2482285.1"/>
    <property type="molecule type" value="Genomic_DNA"/>
</dbReference>
<dbReference type="PANTHER" id="PTHR43798">
    <property type="entry name" value="MONOACYLGLYCEROL LIPASE"/>
    <property type="match status" value="1"/>
</dbReference>
<keyword evidence="4" id="KW-1185">Reference proteome</keyword>
<keyword evidence="1 3" id="KW-0378">Hydrolase</keyword>
<dbReference type="Proteomes" id="UP000799767">
    <property type="component" value="Unassembled WGS sequence"/>
</dbReference>
<organism evidence="3 4">
    <name type="scientific">Neohortaea acidophila</name>
    <dbReference type="NCBI Taxonomy" id="245834"/>
    <lineage>
        <taxon>Eukaryota</taxon>
        <taxon>Fungi</taxon>
        <taxon>Dikarya</taxon>
        <taxon>Ascomycota</taxon>
        <taxon>Pezizomycotina</taxon>
        <taxon>Dothideomycetes</taxon>
        <taxon>Dothideomycetidae</taxon>
        <taxon>Mycosphaerellales</taxon>
        <taxon>Teratosphaeriaceae</taxon>
        <taxon>Neohortaea</taxon>
    </lineage>
</organism>
<feature type="domain" description="AB hydrolase-1" evidence="2">
    <location>
        <begin position="22"/>
        <end position="174"/>
    </location>
</feature>
<sequence length="266" mass="29040">MPFLQRELLVRIYYEVHGSGKLLILTHGYSSASGMWRGQIEPLTKAGYKVILWDMRGHGRSEYPEGLSAYSEKHTVADMAAILDRVGGAGCSAVVGGLSLGGYMSQAFYRDHPQRVEALLIIDTGPGFKSDKARDEWNKYANKTGDRFDKDGLAPLQEMSPERAQVKHRNAHGLAMAARGMLTQRDPSIINNLPNIKVPAIVVVGADDTDFLTASDYMQKKIPGCEKVVIPKAGHAANMDNPEAFNAAIVDFFGRLGHGKGAKARL</sequence>
<evidence type="ECO:0000313" key="3">
    <source>
        <dbReference type="EMBL" id="KAF2482285.1"/>
    </source>
</evidence>
<dbReference type="AlphaFoldDB" id="A0A6A6PQR5"/>
<protein>
    <submittedName>
        <fullName evidence="3">Putative hydrolase or acyltransferase of alpha/beta superfamily</fullName>
    </submittedName>
</protein>
<dbReference type="OrthoDB" id="8119704at2759"/>
<keyword evidence="3" id="KW-0012">Acyltransferase</keyword>
<dbReference type="GO" id="GO:0016787">
    <property type="term" value="F:hydrolase activity"/>
    <property type="evidence" value="ECO:0007669"/>
    <property type="project" value="UniProtKB-KW"/>
</dbReference>
<evidence type="ECO:0000256" key="1">
    <source>
        <dbReference type="ARBA" id="ARBA00022801"/>
    </source>
</evidence>
<dbReference type="PRINTS" id="PR00111">
    <property type="entry name" value="ABHYDROLASE"/>
</dbReference>
<name>A0A6A6PQR5_9PEZI</name>
<evidence type="ECO:0000313" key="4">
    <source>
        <dbReference type="Proteomes" id="UP000799767"/>
    </source>
</evidence>
<dbReference type="SUPFAM" id="SSF53474">
    <property type="entry name" value="alpha/beta-Hydrolases"/>
    <property type="match status" value="1"/>
</dbReference>
<reference evidence="3" key="1">
    <citation type="journal article" date="2020" name="Stud. Mycol.">
        <title>101 Dothideomycetes genomes: a test case for predicting lifestyles and emergence of pathogens.</title>
        <authorList>
            <person name="Haridas S."/>
            <person name="Albert R."/>
            <person name="Binder M."/>
            <person name="Bloem J."/>
            <person name="Labutti K."/>
            <person name="Salamov A."/>
            <person name="Andreopoulos B."/>
            <person name="Baker S."/>
            <person name="Barry K."/>
            <person name="Bills G."/>
            <person name="Bluhm B."/>
            <person name="Cannon C."/>
            <person name="Castanera R."/>
            <person name="Culley D."/>
            <person name="Daum C."/>
            <person name="Ezra D."/>
            <person name="Gonzalez J."/>
            <person name="Henrissat B."/>
            <person name="Kuo A."/>
            <person name="Liang C."/>
            <person name="Lipzen A."/>
            <person name="Lutzoni F."/>
            <person name="Magnuson J."/>
            <person name="Mondo S."/>
            <person name="Nolan M."/>
            <person name="Ohm R."/>
            <person name="Pangilinan J."/>
            <person name="Park H.-J."/>
            <person name="Ramirez L."/>
            <person name="Alfaro M."/>
            <person name="Sun H."/>
            <person name="Tritt A."/>
            <person name="Yoshinaga Y."/>
            <person name="Zwiers L.-H."/>
            <person name="Turgeon B."/>
            <person name="Goodwin S."/>
            <person name="Spatafora J."/>
            <person name="Crous P."/>
            <person name="Grigoriev I."/>
        </authorList>
    </citation>
    <scope>NUCLEOTIDE SEQUENCE</scope>
    <source>
        <strain evidence="3">CBS 113389</strain>
    </source>
</reference>
<dbReference type="Gene3D" id="3.40.50.1820">
    <property type="entry name" value="alpha/beta hydrolase"/>
    <property type="match status" value="1"/>
</dbReference>
<dbReference type="GO" id="GO:0016020">
    <property type="term" value="C:membrane"/>
    <property type="evidence" value="ECO:0007669"/>
    <property type="project" value="TreeGrafter"/>
</dbReference>
<dbReference type="GO" id="GO:0016746">
    <property type="term" value="F:acyltransferase activity"/>
    <property type="evidence" value="ECO:0007669"/>
    <property type="project" value="UniProtKB-KW"/>
</dbReference>
<evidence type="ECO:0000259" key="2">
    <source>
        <dbReference type="Pfam" id="PF00561"/>
    </source>
</evidence>
<accession>A0A6A6PQR5</accession>
<dbReference type="InterPro" id="IPR000073">
    <property type="entry name" value="AB_hydrolase_1"/>
</dbReference>
<dbReference type="Pfam" id="PF00561">
    <property type="entry name" value="Abhydrolase_1"/>
    <property type="match status" value="1"/>
</dbReference>
<dbReference type="InterPro" id="IPR029058">
    <property type="entry name" value="AB_hydrolase_fold"/>
</dbReference>
<gene>
    <name evidence="3" type="ORF">BDY17DRAFT_281127</name>
</gene>